<gene>
    <name evidence="2" type="ORF">FHX50_000848</name>
</gene>
<evidence type="ECO:0000313" key="2">
    <source>
        <dbReference type="EMBL" id="MBB3022600.1"/>
    </source>
</evidence>
<feature type="transmembrane region" description="Helical" evidence="1">
    <location>
        <begin position="133"/>
        <end position="155"/>
    </location>
</feature>
<feature type="transmembrane region" description="Helical" evidence="1">
    <location>
        <begin position="101"/>
        <end position="121"/>
    </location>
</feature>
<keyword evidence="3" id="KW-1185">Reference proteome</keyword>
<comment type="caution">
    <text evidence="2">The sequence shown here is derived from an EMBL/GenBank/DDBJ whole genome shotgun (WGS) entry which is preliminary data.</text>
</comment>
<name>A0A839QUZ2_9MICO</name>
<feature type="transmembrane region" description="Helical" evidence="1">
    <location>
        <begin position="175"/>
        <end position="195"/>
    </location>
</feature>
<proteinExistence type="predicted"/>
<keyword evidence="1" id="KW-0472">Membrane</keyword>
<sequence>MVETEFGIGVLDEHALDEVAADALLLVLGEGLQLRADLLGKLATGDLGGHERFPTCTDPVVTVLLVVHRRAAEVAAVAAGPTPFVAMPTVVAALLAEPSTILLVSPSLAAAGILAVAASVIPRRILAVAASAVAARLVAVTAPVISTGVAAMTAAPAVTSRASVGRMTLVPTGAGAVSVRSGLAGGIAAAVVPLFPPRCGL</sequence>
<protein>
    <submittedName>
        <fullName evidence="2">Uncharacterized protein</fullName>
    </submittedName>
</protein>
<dbReference type="EMBL" id="JACHWP010000001">
    <property type="protein sequence ID" value="MBB3022600.1"/>
    <property type="molecule type" value="Genomic_DNA"/>
</dbReference>
<keyword evidence="1" id="KW-0812">Transmembrane</keyword>
<dbReference type="Proteomes" id="UP000568050">
    <property type="component" value="Unassembled WGS sequence"/>
</dbReference>
<dbReference type="AlphaFoldDB" id="A0A839QUZ2"/>
<keyword evidence="1" id="KW-1133">Transmembrane helix</keyword>
<feature type="transmembrane region" description="Helical" evidence="1">
    <location>
        <begin position="74"/>
        <end position="95"/>
    </location>
</feature>
<dbReference type="RefSeq" id="WP_221187229.1">
    <property type="nucleotide sequence ID" value="NZ_CBCSFZ010000021.1"/>
</dbReference>
<accession>A0A839QUZ2</accession>
<reference evidence="2 3" key="1">
    <citation type="submission" date="2020-08" db="EMBL/GenBank/DDBJ databases">
        <title>Sequencing the genomes of 1000 actinobacteria strains.</title>
        <authorList>
            <person name="Klenk H.-P."/>
        </authorList>
    </citation>
    <scope>NUCLEOTIDE SEQUENCE [LARGE SCALE GENOMIC DNA]</scope>
    <source>
        <strain evidence="2 3">DSM 23040</strain>
    </source>
</reference>
<evidence type="ECO:0000256" key="1">
    <source>
        <dbReference type="SAM" id="Phobius"/>
    </source>
</evidence>
<organism evidence="2 3">
    <name type="scientific">Helcobacillus massiliensis</name>
    <dbReference type="NCBI Taxonomy" id="521392"/>
    <lineage>
        <taxon>Bacteria</taxon>
        <taxon>Bacillati</taxon>
        <taxon>Actinomycetota</taxon>
        <taxon>Actinomycetes</taxon>
        <taxon>Micrococcales</taxon>
        <taxon>Dermabacteraceae</taxon>
        <taxon>Helcobacillus</taxon>
    </lineage>
</organism>
<evidence type="ECO:0000313" key="3">
    <source>
        <dbReference type="Proteomes" id="UP000568050"/>
    </source>
</evidence>